<gene>
    <name evidence="5" type="ORF">BJ981_003285</name>
</gene>
<comment type="caution">
    <text evidence="5">The sequence shown here is derived from an EMBL/GenBank/DDBJ whole genome shotgun (WGS) entry which is preliminary data.</text>
</comment>
<dbReference type="Gene3D" id="3.40.50.720">
    <property type="entry name" value="NAD(P)-binding Rossmann-like Domain"/>
    <property type="match status" value="1"/>
</dbReference>
<dbReference type="Proteomes" id="UP000588112">
    <property type="component" value="Unassembled WGS sequence"/>
</dbReference>
<accession>A0A7W8Z524</accession>
<evidence type="ECO:0000256" key="1">
    <source>
        <dbReference type="ARBA" id="ARBA00006484"/>
    </source>
</evidence>
<dbReference type="InterPro" id="IPR020904">
    <property type="entry name" value="Sc_DH/Rdtase_CS"/>
</dbReference>
<dbReference type="CDD" id="cd05233">
    <property type="entry name" value="SDR_c"/>
    <property type="match status" value="1"/>
</dbReference>
<protein>
    <submittedName>
        <fullName evidence="5">NAD(P)-dependent dehydrogenase (Short-subunit alcohol dehydrogenase family)</fullName>
    </submittedName>
</protein>
<dbReference type="AlphaFoldDB" id="A0A7W8Z524"/>
<dbReference type="Pfam" id="PF13561">
    <property type="entry name" value="adh_short_C2"/>
    <property type="match status" value="1"/>
</dbReference>
<dbReference type="PRINTS" id="PR00081">
    <property type="entry name" value="GDHRDH"/>
</dbReference>
<dbReference type="SMART" id="SM00822">
    <property type="entry name" value="PKS_KR"/>
    <property type="match status" value="1"/>
</dbReference>
<dbReference type="InterPro" id="IPR002347">
    <property type="entry name" value="SDR_fam"/>
</dbReference>
<feature type="domain" description="Ketoreductase" evidence="4">
    <location>
        <begin position="10"/>
        <end position="193"/>
    </location>
</feature>
<reference evidence="5 6" key="1">
    <citation type="submission" date="2020-08" db="EMBL/GenBank/DDBJ databases">
        <title>Sequencing the genomes of 1000 actinobacteria strains.</title>
        <authorList>
            <person name="Klenk H.-P."/>
        </authorList>
    </citation>
    <scope>NUCLEOTIDE SEQUENCE [LARGE SCALE GENOMIC DNA]</scope>
    <source>
        <strain evidence="5 6">DSM 45790</strain>
    </source>
</reference>
<proteinExistence type="inferred from homology"/>
<evidence type="ECO:0000313" key="6">
    <source>
        <dbReference type="Proteomes" id="UP000588112"/>
    </source>
</evidence>
<keyword evidence="6" id="KW-1185">Reference proteome</keyword>
<evidence type="ECO:0000259" key="4">
    <source>
        <dbReference type="SMART" id="SM00822"/>
    </source>
</evidence>
<dbReference type="PANTHER" id="PTHR24321">
    <property type="entry name" value="DEHYDROGENASES, SHORT CHAIN"/>
    <property type="match status" value="1"/>
</dbReference>
<comment type="similarity">
    <text evidence="1">Belongs to the short-chain dehydrogenases/reductases (SDR) family.</text>
</comment>
<dbReference type="PANTHER" id="PTHR24321:SF8">
    <property type="entry name" value="ESTRADIOL 17-BETA-DEHYDROGENASE 8-RELATED"/>
    <property type="match status" value="1"/>
</dbReference>
<name>A0A7W8Z524_9ACTN</name>
<dbReference type="SUPFAM" id="SSF51735">
    <property type="entry name" value="NAD(P)-binding Rossmann-fold domains"/>
    <property type="match status" value="1"/>
</dbReference>
<dbReference type="PROSITE" id="PS00061">
    <property type="entry name" value="ADH_SHORT"/>
    <property type="match status" value="1"/>
</dbReference>
<dbReference type="GO" id="GO:0016491">
    <property type="term" value="F:oxidoreductase activity"/>
    <property type="evidence" value="ECO:0007669"/>
    <property type="project" value="UniProtKB-KW"/>
</dbReference>
<dbReference type="EMBL" id="JACHBR010000001">
    <property type="protein sequence ID" value="MBB5627586.1"/>
    <property type="molecule type" value="Genomic_DNA"/>
</dbReference>
<organism evidence="5 6">
    <name type="scientific">Sphaerisporangium krabiense</name>
    <dbReference type="NCBI Taxonomy" id="763782"/>
    <lineage>
        <taxon>Bacteria</taxon>
        <taxon>Bacillati</taxon>
        <taxon>Actinomycetota</taxon>
        <taxon>Actinomycetes</taxon>
        <taxon>Streptosporangiales</taxon>
        <taxon>Streptosporangiaceae</taxon>
        <taxon>Sphaerisporangium</taxon>
    </lineage>
</organism>
<sequence>MMDPGRFSGKVALVTGAGTGIGAAVSRRLVAEGAAVVLCGRREAPLRELAAELGDRAAVVAGDAAESADARAAVAEAVDRFGGLDVVVANAGGHRPGTALETGDDDWHYTLRINLDTAFVTVREALPRLMERRGSVVVVSSIAGLFAGPGVAGYVTTKHALIGLTRSLARDYGRHGVRVNAVCPGWVRTPMADEEMDALGEMHGIDREAAYALATKDVPLRRAAESDEIAAVVTFLASGDASAMTGSVVVADCGATCVDLPTLAFEPPHPEVAP</sequence>
<keyword evidence="3" id="KW-0520">NAD</keyword>
<evidence type="ECO:0000313" key="5">
    <source>
        <dbReference type="EMBL" id="MBB5627586.1"/>
    </source>
</evidence>
<dbReference type="FunFam" id="3.40.50.720:FF:000084">
    <property type="entry name" value="Short-chain dehydrogenase reductase"/>
    <property type="match status" value="1"/>
</dbReference>
<dbReference type="InterPro" id="IPR036291">
    <property type="entry name" value="NAD(P)-bd_dom_sf"/>
</dbReference>
<evidence type="ECO:0000256" key="3">
    <source>
        <dbReference type="ARBA" id="ARBA00023027"/>
    </source>
</evidence>
<keyword evidence="2" id="KW-0560">Oxidoreductase</keyword>
<dbReference type="PRINTS" id="PR00080">
    <property type="entry name" value="SDRFAMILY"/>
</dbReference>
<evidence type="ECO:0000256" key="2">
    <source>
        <dbReference type="ARBA" id="ARBA00023002"/>
    </source>
</evidence>
<dbReference type="InterPro" id="IPR057326">
    <property type="entry name" value="KR_dom"/>
</dbReference>